<organism evidence="1 2">
    <name type="scientific">Ophiobolus disseminans</name>
    <dbReference type="NCBI Taxonomy" id="1469910"/>
    <lineage>
        <taxon>Eukaryota</taxon>
        <taxon>Fungi</taxon>
        <taxon>Dikarya</taxon>
        <taxon>Ascomycota</taxon>
        <taxon>Pezizomycotina</taxon>
        <taxon>Dothideomycetes</taxon>
        <taxon>Pleosporomycetidae</taxon>
        <taxon>Pleosporales</taxon>
        <taxon>Pleosporineae</taxon>
        <taxon>Phaeosphaeriaceae</taxon>
        <taxon>Ophiobolus</taxon>
    </lineage>
</organism>
<keyword evidence="2" id="KW-1185">Reference proteome</keyword>
<evidence type="ECO:0000313" key="1">
    <source>
        <dbReference type="EMBL" id="KAF2821576.1"/>
    </source>
</evidence>
<protein>
    <recommendedName>
        <fullName evidence="3">DDE-1 domain-containing protein</fullName>
    </recommendedName>
</protein>
<name>A0A6A6ZKV7_9PLEO</name>
<dbReference type="AlphaFoldDB" id="A0A6A6ZKV7"/>
<reference evidence="1" key="1">
    <citation type="journal article" date="2020" name="Stud. Mycol.">
        <title>101 Dothideomycetes genomes: a test case for predicting lifestyles and emergence of pathogens.</title>
        <authorList>
            <person name="Haridas S."/>
            <person name="Albert R."/>
            <person name="Binder M."/>
            <person name="Bloem J."/>
            <person name="Labutti K."/>
            <person name="Salamov A."/>
            <person name="Andreopoulos B."/>
            <person name="Baker S."/>
            <person name="Barry K."/>
            <person name="Bills G."/>
            <person name="Bluhm B."/>
            <person name="Cannon C."/>
            <person name="Castanera R."/>
            <person name="Culley D."/>
            <person name="Daum C."/>
            <person name="Ezra D."/>
            <person name="Gonzalez J."/>
            <person name="Henrissat B."/>
            <person name="Kuo A."/>
            <person name="Liang C."/>
            <person name="Lipzen A."/>
            <person name="Lutzoni F."/>
            <person name="Magnuson J."/>
            <person name="Mondo S."/>
            <person name="Nolan M."/>
            <person name="Ohm R."/>
            <person name="Pangilinan J."/>
            <person name="Park H.-J."/>
            <person name="Ramirez L."/>
            <person name="Alfaro M."/>
            <person name="Sun H."/>
            <person name="Tritt A."/>
            <person name="Yoshinaga Y."/>
            <person name="Zwiers L.-H."/>
            <person name="Turgeon B."/>
            <person name="Goodwin S."/>
            <person name="Spatafora J."/>
            <person name="Crous P."/>
            <person name="Grigoriev I."/>
        </authorList>
    </citation>
    <scope>NUCLEOTIDE SEQUENCE</scope>
    <source>
        <strain evidence="1">CBS 113818</strain>
    </source>
</reference>
<accession>A0A6A6ZKV7</accession>
<proteinExistence type="predicted"/>
<evidence type="ECO:0008006" key="3">
    <source>
        <dbReference type="Google" id="ProtNLM"/>
    </source>
</evidence>
<sequence length="126" mass="14321">MELLHVNCWEACLNSLAATRLSLKHTANSLPKYKLYFAYLHEKIRKYHLRASDIYNMDEKGFHLGRGEGSTRIFSRDLWESGGCWQPIADGNREWMTVIAAVCADGSALPPSVLYAATSSNIQERW</sequence>
<dbReference type="Proteomes" id="UP000799424">
    <property type="component" value="Unassembled WGS sequence"/>
</dbReference>
<evidence type="ECO:0000313" key="2">
    <source>
        <dbReference type="Proteomes" id="UP000799424"/>
    </source>
</evidence>
<dbReference type="OrthoDB" id="3940997at2759"/>
<dbReference type="EMBL" id="MU006237">
    <property type="protein sequence ID" value="KAF2821576.1"/>
    <property type="molecule type" value="Genomic_DNA"/>
</dbReference>
<gene>
    <name evidence="1" type="ORF">CC86DRAFT_426990</name>
</gene>
<feature type="non-terminal residue" evidence="1">
    <location>
        <position position="126"/>
    </location>
</feature>